<organism evidence="2 3">
    <name type="scientific">Calocera viscosa (strain TUFC12733)</name>
    <dbReference type="NCBI Taxonomy" id="1330018"/>
    <lineage>
        <taxon>Eukaryota</taxon>
        <taxon>Fungi</taxon>
        <taxon>Dikarya</taxon>
        <taxon>Basidiomycota</taxon>
        <taxon>Agaricomycotina</taxon>
        <taxon>Dacrymycetes</taxon>
        <taxon>Dacrymycetales</taxon>
        <taxon>Dacrymycetaceae</taxon>
        <taxon>Calocera</taxon>
    </lineage>
</organism>
<feature type="region of interest" description="Disordered" evidence="1">
    <location>
        <begin position="266"/>
        <end position="285"/>
    </location>
</feature>
<evidence type="ECO:0000313" key="3">
    <source>
        <dbReference type="Proteomes" id="UP000076738"/>
    </source>
</evidence>
<dbReference type="AlphaFoldDB" id="A0A167LU80"/>
<reference evidence="2 3" key="1">
    <citation type="journal article" date="2016" name="Mol. Biol. Evol.">
        <title>Comparative Genomics of Early-Diverging Mushroom-Forming Fungi Provides Insights into the Origins of Lignocellulose Decay Capabilities.</title>
        <authorList>
            <person name="Nagy L.G."/>
            <person name="Riley R."/>
            <person name="Tritt A."/>
            <person name="Adam C."/>
            <person name="Daum C."/>
            <person name="Floudas D."/>
            <person name="Sun H."/>
            <person name="Yadav J.S."/>
            <person name="Pangilinan J."/>
            <person name="Larsson K.H."/>
            <person name="Matsuura K."/>
            <person name="Barry K."/>
            <person name="Labutti K."/>
            <person name="Kuo R."/>
            <person name="Ohm R.A."/>
            <person name="Bhattacharya S.S."/>
            <person name="Shirouzu T."/>
            <person name="Yoshinaga Y."/>
            <person name="Martin F.M."/>
            <person name="Grigoriev I.V."/>
            <person name="Hibbett D.S."/>
        </authorList>
    </citation>
    <scope>NUCLEOTIDE SEQUENCE [LARGE SCALE GENOMIC DNA]</scope>
    <source>
        <strain evidence="2 3">TUFC12733</strain>
    </source>
</reference>
<keyword evidence="3" id="KW-1185">Reference proteome</keyword>
<feature type="compositionally biased region" description="Basic residues" evidence="1">
    <location>
        <begin position="274"/>
        <end position="285"/>
    </location>
</feature>
<evidence type="ECO:0000256" key="1">
    <source>
        <dbReference type="SAM" id="MobiDB-lite"/>
    </source>
</evidence>
<dbReference type="EMBL" id="KV417286">
    <property type="protein sequence ID" value="KZO96035.1"/>
    <property type="molecule type" value="Genomic_DNA"/>
</dbReference>
<evidence type="ECO:0000313" key="2">
    <source>
        <dbReference type="EMBL" id="KZO96035.1"/>
    </source>
</evidence>
<feature type="region of interest" description="Disordered" evidence="1">
    <location>
        <begin position="44"/>
        <end position="80"/>
    </location>
</feature>
<accession>A0A167LU80</accession>
<dbReference type="OrthoDB" id="3045711at2759"/>
<proteinExistence type="predicted"/>
<dbReference type="Proteomes" id="UP000076738">
    <property type="component" value="Unassembled WGS sequence"/>
</dbReference>
<feature type="compositionally biased region" description="Low complexity" evidence="1">
    <location>
        <begin position="47"/>
        <end position="60"/>
    </location>
</feature>
<protein>
    <submittedName>
        <fullName evidence="2">Uncharacterized protein</fullName>
    </submittedName>
</protein>
<gene>
    <name evidence="2" type="ORF">CALVIDRAFT_564307</name>
</gene>
<feature type="region of interest" description="Disordered" evidence="1">
    <location>
        <begin position="95"/>
        <end position="141"/>
    </location>
</feature>
<feature type="compositionally biased region" description="Polar residues" evidence="1">
    <location>
        <begin position="61"/>
        <end position="77"/>
    </location>
</feature>
<sequence>MPIAKQSSPTESVLRFCSDLGMENWPVEKLEAFKELILAASALHDNTSPPSSTSSTLSSSYMATPQQSPNSGTSALPPSSPIVQHFQRLEARIETVERRQLEPGSSKRRTRPTKVREDSAEGDSDQPAPKRTRGGVGTLKRGQLDEAEVRVRQYLLTQVREQLHAIIGYTHDGIMPSKGGPHLAEDAESHMEPDFTQSISSQNNLSIMARAARVVQEQEQANPDCPIGESLREQWLGEATLLDIARAVWPGLKEIWRAQLQREVDDGAAEKRKGSAGRRTERRKTRAGQLRLALEPFCEEHELDEEAVKRDLVYEDWVGDDWSCDEDGEKSQEWRDLLFGTGKITEEQRNDSDLDVFELRRPEWMDKKYWETMNHLLAQRLKTRPTLASRKGKEKVRHREAVRRIDCGRTTSWMPSVAPYAFMVDSNWEKTEAPKFANWKTVQGFPDSVSESLCLEMVGRA</sequence>
<name>A0A167LU80_CALVF</name>